<protein>
    <recommendedName>
        <fullName evidence="3">Ribosome maturation factor RimP</fullName>
    </recommendedName>
</protein>
<dbReference type="InterPro" id="IPR028989">
    <property type="entry name" value="RimP_N"/>
</dbReference>
<dbReference type="InterPro" id="IPR035956">
    <property type="entry name" value="RimP_N_sf"/>
</dbReference>
<dbReference type="Pfam" id="PF02576">
    <property type="entry name" value="RimP_N"/>
    <property type="match status" value="1"/>
</dbReference>
<dbReference type="InterPro" id="IPR003728">
    <property type="entry name" value="Ribosome_maturation_RimP"/>
</dbReference>
<dbReference type="PANTHER" id="PTHR33867">
    <property type="entry name" value="RIBOSOME MATURATION FACTOR RIMP"/>
    <property type="match status" value="1"/>
</dbReference>
<comment type="subcellular location">
    <subcellularLocation>
        <location evidence="3">Cytoplasm</location>
    </subcellularLocation>
</comment>
<evidence type="ECO:0000259" key="4">
    <source>
        <dbReference type="Pfam" id="PF02576"/>
    </source>
</evidence>
<dbReference type="SUPFAM" id="SSF75420">
    <property type="entry name" value="YhbC-like, N-terminal domain"/>
    <property type="match status" value="1"/>
</dbReference>
<keyword evidence="2 3" id="KW-0690">Ribosome biogenesis</keyword>
<dbReference type="HAMAP" id="MF_01077">
    <property type="entry name" value="RimP"/>
    <property type="match status" value="1"/>
</dbReference>
<dbReference type="Proteomes" id="UP001238805">
    <property type="component" value="Chromosome"/>
</dbReference>
<proteinExistence type="inferred from homology"/>
<dbReference type="PANTHER" id="PTHR33867:SF1">
    <property type="entry name" value="RIBOSOME MATURATION FACTOR RIMP"/>
    <property type="match status" value="1"/>
</dbReference>
<keyword evidence="6" id="KW-1185">Reference proteome</keyword>
<dbReference type="NCBIfam" id="NF000930">
    <property type="entry name" value="PRK00092.2-2"/>
    <property type="match status" value="1"/>
</dbReference>
<evidence type="ECO:0000313" key="6">
    <source>
        <dbReference type="Proteomes" id="UP001238805"/>
    </source>
</evidence>
<gene>
    <name evidence="3 5" type="primary">rimP</name>
    <name evidence="5" type="ORF">QP029_12375</name>
</gene>
<reference evidence="5 6" key="1">
    <citation type="submission" date="2023-05" db="EMBL/GenBank/DDBJ databases">
        <title>Corynebacterium suedekumii sp. nov. and Corynebacterium breve sp. nov. isolated from raw cow's milk.</title>
        <authorList>
            <person name="Baer M.K."/>
            <person name="Mehl L."/>
            <person name="Hellmuth R."/>
            <person name="Marke G."/>
            <person name="Lipski A."/>
        </authorList>
    </citation>
    <scope>NUCLEOTIDE SEQUENCE [LARGE SCALE GENOMIC DNA]</scope>
    <source>
        <strain evidence="5 6">LM112</strain>
    </source>
</reference>
<comment type="function">
    <text evidence="3">Required for maturation of 30S ribosomal subunits.</text>
</comment>
<evidence type="ECO:0000256" key="3">
    <source>
        <dbReference type="HAMAP-Rule" id="MF_01077"/>
    </source>
</evidence>
<organism evidence="5 6">
    <name type="scientific">Corynebacterium suedekumii</name>
    <dbReference type="NCBI Taxonomy" id="3049801"/>
    <lineage>
        <taxon>Bacteria</taxon>
        <taxon>Bacillati</taxon>
        <taxon>Actinomycetota</taxon>
        <taxon>Actinomycetes</taxon>
        <taxon>Mycobacteriales</taxon>
        <taxon>Corynebacteriaceae</taxon>
        <taxon>Corynebacterium</taxon>
    </lineage>
</organism>
<sequence>MAFPTEEQLTALIAPAVDGLDVEDIRITRAGKKSVIAIRLDADDRPDLDRLEVVSRDISELLDAAEDRGDASFGAGYTLEVSTPGVDLPLTAPRHWRRNRHRLVTLGEQGTWRIGALSPDESSVVLVRTVKKDREMRILELAEQVPAVVEIEFAKAPEAETELTGMDFDQALAWREDNK</sequence>
<evidence type="ECO:0000256" key="1">
    <source>
        <dbReference type="ARBA" id="ARBA00022490"/>
    </source>
</evidence>
<comment type="similarity">
    <text evidence="3">Belongs to the RimP family.</text>
</comment>
<accession>A0ABY8VK84</accession>
<keyword evidence="1 3" id="KW-0963">Cytoplasm</keyword>
<name>A0ABY8VK84_9CORY</name>
<dbReference type="EMBL" id="CP126970">
    <property type="protein sequence ID" value="WIM69974.1"/>
    <property type="molecule type" value="Genomic_DNA"/>
</dbReference>
<evidence type="ECO:0000256" key="2">
    <source>
        <dbReference type="ARBA" id="ARBA00022517"/>
    </source>
</evidence>
<feature type="domain" description="Ribosome maturation factor RimP N-terminal" evidence="4">
    <location>
        <begin position="18"/>
        <end position="87"/>
    </location>
</feature>
<evidence type="ECO:0000313" key="5">
    <source>
        <dbReference type="EMBL" id="WIM69974.1"/>
    </source>
</evidence>
<dbReference type="RefSeq" id="WP_284874567.1">
    <property type="nucleotide sequence ID" value="NZ_CP126970.1"/>
</dbReference>
<dbReference type="Gene3D" id="3.30.300.70">
    <property type="entry name" value="RimP-like superfamily, N-terminal"/>
    <property type="match status" value="1"/>
</dbReference>